<reference evidence="1" key="2">
    <citation type="submission" date="2022-06" db="UniProtKB">
        <authorList>
            <consortium name="EnsemblMetazoa"/>
        </authorList>
    </citation>
    <scope>IDENTIFICATION</scope>
</reference>
<dbReference type="Proteomes" id="UP000024404">
    <property type="component" value="Unassembled WGS sequence"/>
</dbReference>
<protein>
    <submittedName>
        <fullName evidence="1">Uncharacterized protein</fullName>
    </submittedName>
</protein>
<organism evidence="1 2">
    <name type="scientific">Onchocerca volvulus</name>
    <dbReference type="NCBI Taxonomy" id="6282"/>
    <lineage>
        <taxon>Eukaryota</taxon>
        <taxon>Metazoa</taxon>
        <taxon>Ecdysozoa</taxon>
        <taxon>Nematoda</taxon>
        <taxon>Chromadorea</taxon>
        <taxon>Rhabditida</taxon>
        <taxon>Spirurina</taxon>
        <taxon>Spiruromorpha</taxon>
        <taxon>Filarioidea</taxon>
        <taxon>Onchocercidae</taxon>
        <taxon>Onchocerca</taxon>
    </lineage>
</organism>
<proteinExistence type="predicted"/>
<keyword evidence="2" id="KW-1185">Reference proteome</keyword>
<evidence type="ECO:0000313" key="1">
    <source>
        <dbReference type="EnsemblMetazoa" id="OVOC4752.1"/>
    </source>
</evidence>
<evidence type="ECO:0000313" key="2">
    <source>
        <dbReference type="Proteomes" id="UP000024404"/>
    </source>
</evidence>
<accession>A0A8R1TUF4</accession>
<dbReference type="AlphaFoldDB" id="A0A8R1TUF4"/>
<dbReference type="EMBL" id="CMVM020000144">
    <property type="status" value="NOT_ANNOTATED_CDS"/>
    <property type="molecule type" value="Genomic_DNA"/>
</dbReference>
<dbReference type="EnsemblMetazoa" id="OVOC4752.1">
    <property type="protein sequence ID" value="OVOC4752.1"/>
    <property type="gene ID" value="WBGene00241561"/>
</dbReference>
<sequence length="126" mass="14425">MFPDQRDRTNKNLLFVTRFQDRKLHLQSTNTCHIAKQPSQPITRKTGALKSNPKIIVPIDFYRACGASISRLADVCKSTVIRFNSSLPRCWGSYGRCIGGQTIHLTLKEDEGIEIFDRQFRLKISI</sequence>
<name>A0A8R1TUF4_ONCVO</name>
<reference evidence="2" key="1">
    <citation type="submission" date="2013-10" db="EMBL/GenBank/DDBJ databases">
        <title>Genome sequencing of Onchocerca volvulus.</title>
        <authorList>
            <person name="Cotton J."/>
            <person name="Tsai J."/>
            <person name="Stanley E."/>
            <person name="Tracey A."/>
            <person name="Holroyd N."/>
            <person name="Lustigman S."/>
            <person name="Berriman M."/>
        </authorList>
    </citation>
    <scope>NUCLEOTIDE SEQUENCE</scope>
</reference>